<evidence type="ECO:0000256" key="2">
    <source>
        <dbReference type="ARBA" id="ARBA00022448"/>
    </source>
</evidence>
<comment type="function">
    <text evidence="10 13">F(1)F(0) ATP synthase produces ATP from ADP in the presence of a proton or sodium gradient. F-type ATPases consist of two structural domains, F(1) containing the extramembraneous catalytic core and F(0) containing the membrane proton channel, linked together by a central stalk and a peripheral stalk. During catalysis, ATP synthesis in the catalytic domain of F(1) is coupled via a rotary mechanism of the central stalk subunits to proton translocation.</text>
</comment>
<evidence type="ECO:0000256" key="16">
    <source>
        <dbReference type="SAM" id="SignalP"/>
    </source>
</evidence>
<feature type="chain" id="PRO_5033892314" description="ATP synthase subunit b" evidence="16">
    <location>
        <begin position="24"/>
        <end position="186"/>
    </location>
</feature>
<dbReference type="AlphaFoldDB" id="A0A6P1NID2"/>
<dbReference type="Proteomes" id="UP000463975">
    <property type="component" value="Chromosome"/>
</dbReference>
<dbReference type="GO" id="GO:0045259">
    <property type="term" value="C:proton-transporting ATP synthase complex"/>
    <property type="evidence" value="ECO:0007669"/>
    <property type="project" value="UniProtKB-KW"/>
</dbReference>
<accession>A0A6P1NID2</accession>
<evidence type="ECO:0000256" key="1">
    <source>
        <dbReference type="ARBA" id="ARBA00005513"/>
    </source>
</evidence>
<evidence type="ECO:0000256" key="11">
    <source>
        <dbReference type="ARBA" id="ARBA00025614"/>
    </source>
</evidence>
<keyword evidence="9 13" id="KW-0066">ATP synthesis</keyword>
<feature type="signal peptide" evidence="16">
    <location>
        <begin position="1"/>
        <end position="23"/>
    </location>
</feature>
<keyword evidence="4 13" id="KW-0812">Transmembrane</keyword>
<evidence type="ECO:0000256" key="6">
    <source>
        <dbReference type="ARBA" id="ARBA00022989"/>
    </source>
</evidence>
<feature type="coiled-coil region" evidence="15">
    <location>
        <begin position="73"/>
        <end position="148"/>
    </location>
</feature>
<keyword evidence="19" id="KW-1185">Reference proteome</keyword>
<dbReference type="CDD" id="cd06503">
    <property type="entry name" value="ATP-synt_Fo_b"/>
    <property type="match status" value="1"/>
</dbReference>
<evidence type="ECO:0000256" key="15">
    <source>
        <dbReference type="SAM" id="Coils"/>
    </source>
</evidence>
<evidence type="ECO:0000256" key="13">
    <source>
        <dbReference type="HAMAP-Rule" id="MF_01398"/>
    </source>
</evidence>
<evidence type="ECO:0000313" key="19">
    <source>
        <dbReference type="Proteomes" id="UP000463975"/>
    </source>
</evidence>
<dbReference type="Pfam" id="PF00430">
    <property type="entry name" value="ATP-synt_B"/>
    <property type="match status" value="1"/>
</dbReference>
<evidence type="ECO:0000313" key="17">
    <source>
        <dbReference type="EMBL" id="QHI94935.1"/>
    </source>
</evidence>
<gene>
    <name evidence="13" type="primary">atpF</name>
    <name evidence="17" type="ORF">GT348_00030</name>
    <name evidence="18" type="ORF">GT348_08670</name>
</gene>
<keyword evidence="3 13" id="KW-0138">CF(0)</keyword>
<protein>
    <recommendedName>
        <fullName evidence="13">ATP synthase subunit b</fullName>
    </recommendedName>
    <alternativeName>
        <fullName evidence="13">ATP synthase F(0) sector subunit b</fullName>
    </alternativeName>
    <alternativeName>
        <fullName evidence="13">ATPase subunit I</fullName>
    </alternativeName>
    <alternativeName>
        <fullName evidence="13">F-type ATPase subunit b</fullName>
        <shortName evidence="13">F-ATPase subunit b</shortName>
    </alternativeName>
</protein>
<evidence type="ECO:0000256" key="9">
    <source>
        <dbReference type="ARBA" id="ARBA00023310"/>
    </source>
</evidence>
<keyword evidence="7 13" id="KW-0406">Ion transport</keyword>
<dbReference type="KEGG" id="bomb:GT348_08670"/>
<dbReference type="EMBL" id="CP047652">
    <property type="protein sequence ID" value="QHI96284.1"/>
    <property type="molecule type" value="Genomic_DNA"/>
</dbReference>
<dbReference type="GO" id="GO:0012505">
    <property type="term" value="C:endomembrane system"/>
    <property type="evidence" value="ECO:0007669"/>
    <property type="project" value="UniProtKB-SubCell"/>
</dbReference>
<keyword evidence="16" id="KW-0732">Signal</keyword>
<keyword evidence="6 13" id="KW-1133">Transmembrane helix</keyword>
<dbReference type="GO" id="GO:0046961">
    <property type="term" value="F:proton-transporting ATPase activity, rotational mechanism"/>
    <property type="evidence" value="ECO:0007669"/>
    <property type="project" value="TreeGrafter"/>
</dbReference>
<keyword evidence="8 13" id="KW-0472">Membrane</keyword>
<evidence type="ECO:0000256" key="12">
    <source>
        <dbReference type="ARBA" id="ARBA00037847"/>
    </source>
</evidence>
<comment type="similarity">
    <text evidence="1 13 14">Belongs to the ATPase B chain family.</text>
</comment>
<evidence type="ECO:0000256" key="3">
    <source>
        <dbReference type="ARBA" id="ARBA00022547"/>
    </source>
</evidence>
<evidence type="ECO:0000256" key="7">
    <source>
        <dbReference type="ARBA" id="ARBA00023065"/>
    </source>
</evidence>
<comment type="subunit">
    <text evidence="13">F-type ATPases have 2 components, F(1) - the catalytic core - and F(0) - the membrane proton channel. F(1) has five subunits: alpha(3), beta(3), gamma(1), delta(1), epsilon(1). F(0) has three main subunits: a(1), b(2) and c(10-14). The alpha and beta chains form an alternating ring which encloses part of the gamma chain. F(1) is attached to F(0) by a central stalk formed by the gamma and epsilon chains, while a peripheral stalk is formed by the delta and b chains.</text>
</comment>
<reference evidence="18 19" key="1">
    <citation type="submission" date="2020-01" db="EMBL/GenBank/DDBJ databases">
        <title>Genome sequencing of strain KACC 21507.</title>
        <authorList>
            <person name="Heo J."/>
            <person name="Kim S.-J."/>
            <person name="Kim J.-S."/>
            <person name="Hong S.-B."/>
            <person name="Kwon S.-W."/>
        </authorList>
    </citation>
    <scope>NUCLEOTIDE SEQUENCE [LARGE SCALE GENOMIC DNA]</scope>
    <source>
        <strain evidence="18 19">KACC 21507</strain>
    </source>
</reference>
<dbReference type="KEGG" id="bomb:GT348_00030"/>
<evidence type="ECO:0000256" key="10">
    <source>
        <dbReference type="ARBA" id="ARBA00025198"/>
    </source>
</evidence>
<evidence type="ECO:0000256" key="8">
    <source>
        <dbReference type="ARBA" id="ARBA00023136"/>
    </source>
</evidence>
<dbReference type="InterPro" id="IPR050059">
    <property type="entry name" value="ATP_synthase_B_chain"/>
</dbReference>
<name>A0A6P1NID2_9PROT</name>
<evidence type="ECO:0000256" key="4">
    <source>
        <dbReference type="ARBA" id="ARBA00022692"/>
    </source>
</evidence>
<keyword evidence="2 13" id="KW-0813">Transport</keyword>
<comment type="subcellular location">
    <subcellularLocation>
        <location evidence="13">Cell membrane</location>
        <topology evidence="13">Single-pass membrane protein</topology>
    </subcellularLocation>
    <subcellularLocation>
        <location evidence="12">Endomembrane system</location>
        <topology evidence="12">Single-pass membrane protein</topology>
    </subcellularLocation>
</comment>
<dbReference type="InterPro" id="IPR002146">
    <property type="entry name" value="ATP_synth_b/b'su_bac/chlpt"/>
</dbReference>
<keyword evidence="13" id="KW-1003">Cell membrane</keyword>
<dbReference type="PANTHER" id="PTHR33445">
    <property type="entry name" value="ATP SYNTHASE SUBUNIT B', CHLOROPLASTIC"/>
    <property type="match status" value="1"/>
</dbReference>
<evidence type="ECO:0000256" key="5">
    <source>
        <dbReference type="ARBA" id="ARBA00022781"/>
    </source>
</evidence>
<organism evidence="18 19">
    <name type="scientific">Aristophania vespae</name>
    <dbReference type="NCBI Taxonomy" id="2697033"/>
    <lineage>
        <taxon>Bacteria</taxon>
        <taxon>Pseudomonadati</taxon>
        <taxon>Pseudomonadota</taxon>
        <taxon>Alphaproteobacteria</taxon>
        <taxon>Acetobacterales</taxon>
        <taxon>Acetobacteraceae</taxon>
        <taxon>Aristophania</taxon>
    </lineage>
</organism>
<evidence type="ECO:0000256" key="14">
    <source>
        <dbReference type="RuleBase" id="RU003848"/>
    </source>
</evidence>
<dbReference type="HAMAP" id="MF_01398">
    <property type="entry name" value="ATP_synth_b_bprime"/>
    <property type="match status" value="1"/>
</dbReference>
<keyword evidence="5 13" id="KW-0375">Hydrogen ion transport</keyword>
<dbReference type="EMBL" id="CP047652">
    <property type="protein sequence ID" value="QHI94935.1"/>
    <property type="molecule type" value="Genomic_DNA"/>
</dbReference>
<dbReference type="GO" id="GO:0005886">
    <property type="term" value="C:plasma membrane"/>
    <property type="evidence" value="ECO:0007669"/>
    <property type="project" value="UniProtKB-SubCell"/>
</dbReference>
<proteinExistence type="inferred from homology"/>
<sequence>MRLMPRFLLSAAPLAALPGRAVAAGMPQLDFKNPLLQGQVIWGALIFIFFYIVLSRSALPRVDRVIRNRTERIQNDLDLARKAKREADQARKELLDARQKATDHAQANIQTIRDMAKSATESQLAATVERLEAEMREAELNIKTAHNDALHHVNEIASDTATSLINRLLGRDEKATVLDAIKRVQG</sequence>
<dbReference type="GO" id="GO:0046933">
    <property type="term" value="F:proton-transporting ATP synthase activity, rotational mechanism"/>
    <property type="evidence" value="ECO:0007669"/>
    <property type="project" value="UniProtKB-UniRule"/>
</dbReference>
<dbReference type="RefSeq" id="WP_160618013.1">
    <property type="nucleotide sequence ID" value="NZ_CP047652.1"/>
</dbReference>
<keyword evidence="15" id="KW-0175">Coiled coil</keyword>
<evidence type="ECO:0000313" key="18">
    <source>
        <dbReference type="EMBL" id="QHI96284.1"/>
    </source>
</evidence>
<comment type="function">
    <text evidence="11">Component of the F(0) channel, it forms part of the peripheral stalk, linking F(1) to F(0). The b'-subunit is a diverged and duplicated form of b found in plants and photosynthetic bacteria.</text>
</comment>
<feature type="transmembrane region" description="Helical" evidence="13">
    <location>
        <begin position="39"/>
        <end position="59"/>
    </location>
</feature>
<dbReference type="PANTHER" id="PTHR33445:SF1">
    <property type="entry name" value="ATP SYNTHASE SUBUNIT B"/>
    <property type="match status" value="1"/>
</dbReference>